<evidence type="ECO:0000313" key="1">
    <source>
        <dbReference type="EMBL" id="QJA59842.1"/>
    </source>
</evidence>
<dbReference type="AlphaFoldDB" id="A0A6M3ITI1"/>
<protein>
    <submittedName>
        <fullName evidence="1">Uncharacterized protein</fullName>
    </submittedName>
</protein>
<accession>A0A6M3ITI1</accession>
<proteinExistence type="predicted"/>
<sequence length="134" mass="15846">MKLRLLPVSKCLEIYNDPDSNSESMLEAQAYLTLQQVVDWGKEHCPHTKYPAYRKNCSLCWQELREMCDEWRCAMSFDYRVLHTCEYEVNGGNCGEPAPYEVWWEPHDSDAVKVCQEHFEFIKKVEAENETRTD</sequence>
<reference evidence="1" key="1">
    <citation type="submission" date="2020-03" db="EMBL/GenBank/DDBJ databases">
        <title>The deep terrestrial virosphere.</title>
        <authorList>
            <person name="Holmfeldt K."/>
            <person name="Nilsson E."/>
            <person name="Simone D."/>
            <person name="Lopez-Fernandez M."/>
            <person name="Wu X."/>
            <person name="de Brujin I."/>
            <person name="Lundin D."/>
            <person name="Andersson A."/>
            <person name="Bertilsson S."/>
            <person name="Dopson M."/>
        </authorList>
    </citation>
    <scope>NUCLEOTIDE SEQUENCE</scope>
    <source>
        <strain evidence="1">MM415B01226</strain>
    </source>
</reference>
<gene>
    <name evidence="1" type="ORF">MM415B01226_0026</name>
</gene>
<name>A0A6M3ITI1_9ZZZZ</name>
<dbReference type="EMBL" id="MT141386">
    <property type="protein sequence ID" value="QJA59842.1"/>
    <property type="molecule type" value="Genomic_DNA"/>
</dbReference>
<organism evidence="1">
    <name type="scientific">viral metagenome</name>
    <dbReference type="NCBI Taxonomy" id="1070528"/>
    <lineage>
        <taxon>unclassified sequences</taxon>
        <taxon>metagenomes</taxon>
        <taxon>organismal metagenomes</taxon>
    </lineage>
</organism>